<organism evidence="4 5">
    <name type="scientific">Bdellovibrio reynosensis</name>
    <dbReference type="NCBI Taxonomy" id="2835041"/>
    <lineage>
        <taxon>Bacteria</taxon>
        <taxon>Pseudomonadati</taxon>
        <taxon>Bdellovibrionota</taxon>
        <taxon>Bdellovibrionia</taxon>
        <taxon>Bdellovibrionales</taxon>
        <taxon>Pseudobdellovibrionaceae</taxon>
        <taxon>Bdellovibrio</taxon>
    </lineage>
</organism>
<dbReference type="SMART" id="SM00382">
    <property type="entry name" value="AAA"/>
    <property type="match status" value="1"/>
</dbReference>
<dbReference type="PANTHER" id="PTHR43038">
    <property type="entry name" value="ATP-BINDING CASSETTE, SUB-FAMILY H, MEMBER 1"/>
    <property type="match status" value="1"/>
</dbReference>
<dbReference type="Proteomes" id="UP000830116">
    <property type="component" value="Chromosome"/>
</dbReference>
<dbReference type="InterPro" id="IPR027417">
    <property type="entry name" value="P-loop_NTPase"/>
</dbReference>
<dbReference type="RefSeq" id="WP_243538794.1">
    <property type="nucleotide sequence ID" value="NZ_CP093442.1"/>
</dbReference>
<protein>
    <submittedName>
        <fullName evidence="4">ABC transporter ATP-binding protein</fullName>
    </submittedName>
</protein>
<keyword evidence="5" id="KW-1185">Reference proteome</keyword>
<dbReference type="CDD" id="cd03230">
    <property type="entry name" value="ABC_DR_subfamily_A"/>
    <property type="match status" value="1"/>
</dbReference>
<dbReference type="PANTHER" id="PTHR43038:SF7">
    <property type="entry name" value="ABC TRANSPORT SYSTEM ATP-BINDING PROTEIN"/>
    <property type="match status" value="1"/>
</dbReference>
<dbReference type="GO" id="GO:0005524">
    <property type="term" value="F:ATP binding"/>
    <property type="evidence" value="ECO:0007669"/>
    <property type="project" value="UniProtKB-KW"/>
</dbReference>
<evidence type="ECO:0000256" key="1">
    <source>
        <dbReference type="ARBA" id="ARBA00022741"/>
    </source>
</evidence>
<dbReference type="PROSITE" id="PS50893">
    <property type="entry name" value="ABC_TRANSPORTER_2"/>
    <property type="match status" value="1"/>
</dbReference>
<dbReference type="Pfam" id="PF00005">
    <property type="entry name" value="ABC_tran"/>
    <property type="match status" value="1"/>
</dbReference>
<dbReference type="SUPFAM" id="SSF52540">
    <property type="entry name" value="P-loop containing nucleoside triphosphate hydrolases"/>
    <property type="match status" value="1"/>
</dbReference>
<dbReference type="Gene3D" id="3.40.50.300">
    <property type="entry name" value="P-loop containing nucleotide triphosphate hydrolases"/>
    <property type="match status" value="1"/>
</dbReference>
<keyword evidence="2 4" id="KW-0067">ATP-binding</keyword>
<evidence type="ECO:0000313" key="4">
    <source>
        <dbReference type="EMBL" id="UOF02103.1"/>
    </source>
</evidence>
<sequence length="245" mass="27800">MLISIDAKNISKKMGPNQALSNLNMSFKAHEIHGIIGPEGAGKTTLLRLIIGLLNSDAGEIYYQEQNRLVDFSNMREGIAYMPQTQSLYPELSIHEHLEFFKTLYQLTDEQYFARRKKLLAMARLEDVTDRLASQLSGGMYKKLGLICALLSAPSVLLLDEPTNGVDPLSRRDFWKLLYELRENEEILIIVTTSYMDEALKCQTVHLLFDGKTLIEGNPLEILASKNCESFDQVFLQYDDTVDSL</sequence>
<dbReference type="InterPro" id="IPR003439">
    <property type="entry name" value="ABC_transporter-like_ATP-bd"/>
</dbReference>
<name>A0ABY4CB78_9BACT</name>
<accession>A0ABY4CB78</accession>
<keyword evidence="1" id="KW-0547">Nucleotide-binding</keyword>
<gene>
    <name evidence="4" type="ORF">MNR06_03935</name>
</gene>
<reference evidence="4" key="1">
    <citation type="submission" date="2022-03" db="EMBL/GenBank/DDBJ databases">
        <title>Genome Identification and Characterization of new species Bdellovibrio reynosense LBG001 sp. nov. from a Mexico soil sample.</title>
        <authorList>
            <person name="Camilli A."/>
            <person name="Ajao Y."/>
            <person name="Guo X."/>
        </authorList>
    </citation>
    <scope>NUCLEOTIDE SEQUENCE</scope>
    <source>
        <strain evidence="4">LBG001</strain>
    </source>
</reference>
<evidence type="ECO:0000256" key="2">
    <source>
        <dbReference type="ARBA" id="ARBA00022840"/>
    </source>
</evidence>
<proteinExistence type="predicted"/>
<feature type="domain" description="ABC transporter" evidence="3">
    <location>
        <begin position="5"/>
        <end position="235"/>
    </location>
</feature>
<evidence type="ECO:0000259" key="3">
    <source>
        <dbReference type="PROSITE" id="PS50893"/>
    </source>
</evidence>
<evidence type="ECO:0000313" key="5">
    <source>
        <dbReference type="Proteomes" id="UP000830116"/>
    </source>
</evidence>
<dbReference type="EMBL" id="CP093442">
    <property type="protein sequence ID" value="UOF02103.1"/>
    <property type="molecule type" value="Genomic_DNA"/>
</dbReference>
<dbReference type="InterPro" id="IPR003593">
    <property type="entry name" value="AAA+_ATPase"/>
</dbReference>